<protein>
    <submittedName>
        <fullName evidence="1">DNA polymerase III subunit delta</fullName>
    </submittedName>
</protein>
<organism evidence="1 2">
    <name type="scientific">Phreatobacter cathodiphilus</name>
    <dbReference type="NCBI Taxonomy" id="1868589"/>
    <lineage>
        <taxon>Bacteria</taxon>
        <taxon>Pseudomonadati</taxon>
        <taxon>Pseudomonadota</taxon>
        <taxon>Alphaproteobacteria</taxon>
        <taxon>Hyphomicrobiales</taxon>
        <taxon>Phreatobacteraceae</taxon>
        <taxon>Phreatobacter</taxon>
    </lineage>
</organism>
<dbReference type="EMBL" id="CP027668">
    <property type="protein sequence ID" value="AVO44930.1"/>
    <property type="molecule type" value="Genomic_DNA"/>
</dbReference>
<dbReference type="Proteomes" id="UP000237889">
    <property type="component" value="Chromosome"/>
</dbReference>
<dbReference type="OrthoDB" id="9811073at2"/>
<dbReference type="NCBIfam" id="NF005677">
    <property type="entry name" value="PRK07471.1"/>
    <property type="match status" value="1"/>
</dbReference>
<dbReference type="Pfam" id="PF13177">
    <property type="entry name" value="DNA_pol3_delta2"/>
    <property type="match status" value="1"/>
</dbReference>
<gene>
    <name evidence="1" type="ORF">C6569_07565</name>
</gene>
<accession>A0A2S0N9T2</accession>
<name>A0A2S0N9T2_9HYPH</name>
<dbReference type="Gene3D" id="3.40.50.300">
    <property type="entry name" value="P-loop containing nucleotide triphosphate hydrolases"/>
    <property type="match status" value="1"/>
</dbReference>
<evidence type="ECO:0000313" key="1">
    <source>
        <dbReference type="EMBL" id="AVO44930.1"/>
    </source>
</evidence>
<keyword evidence="2" id="KW-1185">Reference proteome</keyword>
<dbReference type="GO" id="GO:0006261">
    <property type="term" value="P:DNA-templated DNA replication"/>
    <property type="evidence" value="ECO:0007669"/>
    <property type="project" value="TreeGrafter"/>
</dbReference>
<reference evidence="1 2" key="1">
    <citation type="submission" date="2018-03" db="EMBL/GenBank/DDBJ databases">
        <title>Genome sequencing of Phreatobacter sp.</title>
        <authorList>
            <person name="Kim S.-J."/>
            <person name="Heo J."/>
            <person name="Kwon S.-W."/>
        </authorList>
    </citation>
    <scope>NUCLEOTIDE SEQUENCE [LARGE SCALE GENOMIC DNA]</scope>
    <source>
        <strain evidence="1 2">S-12</strain>
    </source>
</reference>
<proteinExistence type="predicted"/>
<dbReference type="InterPro" id="IPR050238">
    <property type="entry name" value="DNA_Rep/Repair_Clamp_Loader"/>
</dbReference>
<dbReference type="InterPro" id="IPR027417">
    <property type="entry name" value="P-loop_NTPase"/>
</dbReference>
<dbReference type="KEGG" id="phr:C6569_07565"/>
<dbReference type="SUPFAM" id="SSF52540">
    <property type="entry name" value="P-loop containing nucleoside triphosphate hydrolases"/>
    <property type="match status" value="1"/>
</dbReference>
<dbReference type="PANTHER" id="PTHR11669">
    <property type="entry name" value="REPLICATION FACTOR C / DNA POLYMERASE III GAMMA-TAU SUBUNIT"/>
    <property type="match status" value="1"/>
</dbReference>
<dbReference type="AlphaFoldDB" id="A0A2S0N9T2"/>
<dbReference type="PANTHER" id="PTHR11669:SF8">
    <property type="entry name" value="DNA POLYMERASE III SUBUNIT DELTA"/>
    <property type="match status" value="1"/>
</dbReference>
<sequence>MIEENAADRLDGAPHPRERQVLIGHAEAERQLLDAYRGPRMHHAWLIGGPEGIGKATLAYRFARFVLANPVPAAVPAGMADLAVAADHPAARRIVAGSHPDLLALRRIAEAGKDKIPQDISVGAMREIVRFFGSTAGEGGWRICIVDAADDLNRSSANALLKLLEEPPPRSLFLILAHMPGRLLPTIRSRCRTLPLLPLSEEEIAAGLQTFDDIRVPSDEAGRIAALADGSLRRALEIAEGGQESFAGEVTRLLDGLPSPDPLAVHALGDKLARRDDGLFELFLRLVFAHLHRQVAAAAGEGPRRLAPHAEVWEKVEATAAQVRTFNLERKPFVFQVFGWLAEAGRRRA</sequence>
<evidence type="ECO:0000313" key="2">
    <source>
        <dbReference type="Proteomes" id="UP000237889"/>
    </source>
</evidence>
<dbReference type="GO" id="GO:0009360">
    <property type="term" value="C:DNA polymerase III complex"/>
    <property type="evidence" value="ECO:0007669"/>
    <property type="project" value="TreeGrafter"/>
</dbReference>
<dbReference type="RefSeq" id="WP_106748271.1">
    <property type="nucleotide sequence ID" value="NZ_CP027668.1"/>
</dbReference>